<dbReference type="EMBL" id="RQZI01000009">
    <property type="protein sequence ID" value="RRC91446.1"/>
    <property type="molecule type" value="Genomic_DNA"/>
</dbReference>
<gene>
    <name evidence="2" type="ORF">EII39_08595</name>
</gene>
<proteinExistence type="predicted"/>
<accession>A0A3P1S2W8</accession>
<dbReference type="RefSeq" id="WP_009659025.1">
    <property type="nucleotide sequence ID" value="NZ_JAKUVB010000007.1"/>
</dbReference>
<name>A0A3P1S2W8_STRSA</name>
<dbReference type="AlphaFoldDB" id="A0A3P1S2W8"/>
<protein>
    <submittedName>
        <fullName evidence="2">Uncharacterized protein</fullName>
    </submittedName>
</protein>
<dbReference type="Proteomes" id="UP000277597">
    <property type="component" value="Unassembled WGS sequence"/>
</dbReference>
<keyword evidence="1" id="KW-0175">Coiled coil</keyword>
<organism evidence="2 3">
    <name type="scientific">Streptococcus sanguinis</name>
    <dbReference type="NCBI Taxonomy" id="1305"/>
    <lineage>
        <taxon>Bacteria</taxon>
        <taxon>Bacillati</taxon>
        <taxon>Bacillota</taxon>
        <taxon>Bacilli</taxon>
        <taxon>Lactobacillales</taxon>
        <taxon>Streptococcaceae</taxon>
        <taxon>Streptococcus</taxon>
    </lineage>
</organism>
<sequence length="96" mass="11201">MKLSNIFLFIGAAAASYKLVENRQKIQEEIIETTDSLDKVKESLANIQRNIAIIQEQKEQVKVIAQDLTYKYKVLENQAQVQIQQVKDIWEKYESQ</sequence>
<feature type="coiled-coil region" evidence="1">
    <location>
        <begin position="23"/>
        <end position="64"/>
    </location>
</feature>
<evidence type="ECO:0000256" key="1">
    <source>
        <dbReference type="SAM" id="Coils"/>
    </source>
</evidence>
<comment type="caution">
    <text evidence="2">The sequence shown here is derived from an EMBL/GenBank/DDBJ whole genome shotgun (WGS) entry which is preliminary data.</text>
</comment>
<evidence type="ECO:0000313" key="2">
    <source>
        <dbReference type="EMBL" id="RRC91446.1"/>
    </source>
</evidence>
<reference evidence="2 3" key="1">
    <citation type="submission" date="2018-11" db="EMBL/GenBank/DDBJ databases">
        <title>Genomes From Bacteria Associated with the Canine Oral Cavity: a Test Case for Automated Genome-Based Taxonomic Assignment.</title>
        <authorList>
            <person name="Coil D.A."/>
            <person name="Jospin G."/>
            <person name="Darling A.E."/>
            <person name="Wallis C."/>
            <person name="Davis I.J."/>
            <person name="Harris S."/>
            <person name="Eisen J.A."/>
            <person name="Holcombe L.J."/>
            <person name="O'Flynn C."/>
        </authorList>
    </citation>
    <scope>NUCLEOTIDE SEQUENCE [LARGE SCALE GENOMIC DNA]</scope>
    <source>
        <strain evidence="2 3">OH953</strain>
    </source>
</reference>
<evidence type="ECO:0000313" key="3">
    <source>
        <dbReference type="Proteomes" id="UP000277597"/>
    </source>
</evidence>